<dbReference type="InterPro" id="IPR010982">
    <property type="entry name" value="Lambda_DNA-bd_dom_sf"/>
</dbReference>
<dbReference type="PROSITE" id="PS50943">
    <property type="entry name" value="HTH_CROC1"/>
    <property type="match status" value="1"/>
</dbReference>
<dbReference type="SUPFAM" id="SSF47413">
    <property type="entry name" value="lambda repressor-like DNA-binding domains"/>
    <property type="match status" value="1"/>
</dbReference>
<comment type="caution">
    <text evidence="2">The sequence shown here is derived from an EMBL/GenBank/DDBJ whole genome shotgun (WGS) entry which is preliminary data.</text>
</comment>
<dbReference type="EMBL" id="JAEVLS010000003">
    <property type="protein sequence ID" value="MBM0106478.1"/>
    <property type="molecule type" value="Genomic_DNA"/>
</dbReference>
<dbReference type="Pfam" id="PF13744">
    <property type="entry name" value="HTH_37"/>
    <property type="match status" value="1"/>
</dbReference>
<organism evidence="2 3">
    <name type="scientific">Steroidobacter gossypii</name>
    <dbReference type="NCBI Taxonomy" id="2805490"/>
    <lineage>
        <taxon>Bacteria</taxon>
        <taxon>Pseudomonadati</taxon>
        <taxon>Pseudomonadota</taxon>
        <taxon>Gammaproteobacteria</taxon>
        <taxon>Steroidobacterales</taxon>
        <taxon>Steroidobacteraceae</taxon>
        <taxon>Steroidobacter</taxon>
    </lineage>
</organism>
<accession>A0ABS1WZR7</accession>
<evidence type="ECO:0000313" key="3">
    <source>
        <dbReference type="Proteomes" id="UP000661077"/>
    </source>
</evidence>
<dbReference type="CDD" id="cd00093">
    <property type="entry name" value="HTH_XRE"/>
    <property type="match status" value="1"/>
</dbReference>
<dbReference type="InterPro" id="IPR001387">
    <property type="entry name" value="Cro/C1-type_HTH"/>
</dbReference>
<evidence type="ECO:0000259" key="1">
    <source>
        <dbReference type="PROSITE" id="PS50943"/>
    </source>
</evidence>
<dbReference type="Proteomes" id="UP000661077">
    <property type="component" value="Unassembled WGS sequence"/>
</dbReference>
<feature type="domain" description="HTH cro/C1-type" evidence="1">
    <location>
        <begin position="35"/>
        <end position="91"/>
    </location>
</feature>
<dbReference type="InterPro" id="IPR039554">
    <property type="entry name" value="HigA2-like_HTH"/>
</dbReference>
<name>A0ABS1WZR7_9GAMM</name>
<evidence type="ECO:0000313" key="2">
    <source>
        <dbReference type="EMBL" id="MBM0106478.1"/>
    </source>
</evidence>
<dbReference type="RefSeq" id="WP_203168575.1">
    <property type="nucleotide sequence ID" value="NZ_JAEVLS010000003.1"/>
</dbReference>
<sequence length="96" mass="10698">MKSRVKTERGSGNVFEDLGFAPGEAENLQLRAQLMSRIREEAREITQAQAARLFGVTQPRINDLLRGKIDKFSLDALVNMLAAAGLRVEMRVKKVA</sequence>
<protein>
    <submittedName>
        <fullName evidence="2">XRE family transcriptional regulator</fullName>
    </submittedName>
</protein>
<keyword evidence="3" id="KW-1185">Reference proteome</keyword>
<dbReference type="Gene3D" id="1.10.260.40">
    <property type="entry name" value="lambda repressor-like DNA-binding domains"/>
    <property type="match status" value="1"/>
</dbReference>
<proteinExistence type="predicted"/>
<reference evidence="2 3" key="1">
    <citation type="journal article" date="2021" name="Int. J. Syst. Evol. Microbiol.">
        <title>Steroidobacter gossypii sp. nov., isolated from soil of cotton cropping field.</title>
        <authorList>
            <person name="Huang R."/>
            <person name="Yang S."/>
            <person name="Zhen C."/>
            <person name="Liu W."/>
        </authorList>
    </citation>
    <scope>NUCLEOTIDE SEQUENCE [LARGE SCALE GENOMIC DNA]</scope>
    <source>
        <strain evidence="2 3">S1-65</strain>
    </source>
</reference>
<gene>
    <name evidence="2" type="ORF">JM946_17250</name>
</gene>
<dbReference type="SMART" id="SM00530">
    <property type="entry name" value="HTH_XRE"/>
    <property type="match status" value="1"/>
</dbReference>